<evidence type="ECO:0000313" key="3">
    <source>
        <dbReference type="Proteomes" id="UP001472677"/>
    </source>
</evidence>
<feature type="compositionally biased region" description="Basic and acidic residues" evidence="1">
    <location>
        <begin position="100"/>
        <end position="117"/>
    </location>
</feature>
<proteinExistence type="predicted"/>
<feature type="compositionally biased region" description="Polar residues" evidence="1">
    <location>
        <begin position="122"/>
        <end position="133"/>
    </location>
</feature>
<gene>
    <name evidence="2" type="ORF">V6N12_034140</name>
</gene>
<feature type="compositionally biased region" description="Polar residues" evidence="1">
    <location>
        <begin position="54"/>
        <end position="75"/>
    </location>
</feature>
<protein>
    <submittedName>
        <fullName evidence="2">Uncharacterized protein</fullName>
    </submittedName>
</protein>
<evidence type="ECO:0000313" key="2">
    <source>
        <dbReference type="EMBL" id="KAK8506407.1"/>
    </source>
</evidence>
<dbReference type="Proteomes" id="UP001472677">
    <property type="component" value="Unassembled WGS sequence"/>
</dbReference>
<feature type="compositionally biased region" description="Basic and acidic residues" evidence="1">
    <location>
        <begin position="135"/>
        <end position="153"/>
    </location>
</feature>
<feature type="compositionally biased region" description="Polar residues" evidence="1">
    <location>
        <begin position="154"/>
        <end position="167"/>
    </location>
</feature>
<accession>A0ABR2BIY8</accession>
<organism evidence="2 3">
    <name type="scientific">Hibiscus sabdariffa</name>
    <name type="common">roselle</name>
    <dbReference type="NCBI Taxonomy" id="183260"/>
    <lineage>
        <taxon>Eukaryota</taxon>
        <taxon>Viridiplantae</taxon>
        <taxon>Streptophyta</taxon>
        <taxon>Embryophyta</taxon>
        <taxon>Tracheophyta</taxon>
        <taxon>Spermatophyta</taxon>
        <taxon>Magnoliopsida</taxon>
        <taxon>eudicotyledons</taxon>
        <taxon>Gunneridae</taxon>
        <taxon>Pentapetalae</taxon>
        <taxon>rosids</taxon>
        <taxon>malvids</taxon>
        <taxon>Malvales</taxon>
        <taxon>Malvaceae</taxon>
        <taxon>Malvoideae</taxon>
        <taxon>Hibiscus</taxon>
    </lineage>
</organism>
<name>A0ABR2BIY8_9ROSI</name>
<feature type="region of interest" description="Disordered" evidence="1">
    <location>
        <begin position="1"/>
        <end position="23"/>
    </location>
</feature>
<comment type="caution">
    <text evidence="2">The sequence shown here is derived from an EMBL/GenBank/DDBJ whole genome shotgun (WGS) entry which is preliminary data.</text>
</comment>
<keyword evidence="3" id="KW-1185">Reference proteome</keyword>
<feature type="region of interest" description="Disordered" evidence="1">
    <location>
        <begin position="53"/>
        <end position="167"/>
    </location>
</feature>
<reference evidence="2 3" key="1">
    <citation type="journal article" date="2024" name="G3 (Bethesda)">
        <title>Genome assembly of Hibiscus sabdariffa L. provides insights into metabolisms of medicinal natural products.</title>
        <authorList>
            <person name="Kim T."/>
        </authorList>
    </citation>
    <scope>NUCLEOTIDE SEQUENCE [LARGE SCALE GENOMIC DNA]</scope>
    <source>
        <strain evidence="2">TK-2024</strain>
        <tissue evidence="2">Old leaves</tissue>
    </source>
</reference>
<evidence type="ECO:0000256" key="1">
    <source>
        <dbReference type="SAM" id="MobiDB-lite"/>
    </source>
</evidence>
<dbReference type="EMBL" id="JBBPBM010000118">
    <property type="protein sequence ID" value="KAK8506407.1"/>
    <property type="molecule type" value="Genomic_DNA"/>
</dbReference>
<sequence length="167" mass="17356">MRIVSKGDTLTERVSGETSQKSLSLPLVHGASRVCMSSEPAMRDHTVLTPVLLSPSNVNGGQDSLGSNPVSSSAGLVSKPSRPAGDGGPVNNSGICSRLESADHRSRASDGQLRDIVETESAGLQISDNTCSSGEHGDTEESAHNANTRRRDTSSGFNNTSRGFSSS</sequence>